<protein>
    <submittedName>
        <fullName evidence="1">Ankyrin-like</fullName>
    </submittedName>
</protein>
<name>H2DSP8_VACCV</name>
<dbReference type="EMBL" id="JN654977">
    <property type="protein sequence ID" value="AEY73034.1"/>
    <property type="molecule type" value="Genomic_DNA"/>
</dbReference>
<evidence type="ECO:0000313" key="1">
    <source>
        <dbReference type="EMBL" id="AEY72803.1"/>
    </source>
</evidence>
<dbReference type="Proteomes" id="UP000167479">
    <property type="component" value="Segment"/>
</dbReference>
<accession>H2DSP8</accession>
<evidence type="ECO:0000313" key="2">
    <source>
        <dbReference type="EMBL" id="AEY73034.1"/>
    </source>
</evidence>
<proteinExistence type="predicted"/>
<reference evidence="1 3" key="1">
    <citation type="journal article" date="2011" name="J. Virol.">
        <title>Genomic analysis of the vaccinia virus strain variants found in Dryvax vaccine.</title>
        <authorList>
            <person name="Qin L."/>
            <person name="Upton C."/>
            <person name="Hazes B."/>
            <person name="Evans D.H."/>
        </authorList>
    </citation>
    <scope>NUCLEOTIDE SEQUENCE [LARGE SCALE GENOMIC DNA]</scope>
    <source>
        <strain evidence="1">Dryvax</strain>
    </source>
</reference>
<organism evidence="1 3">
    <name type="scientific">Vaccinia virus</name>
    <name type="common">VACV</name>
    <name type="synonym">Orthopoxvirus vaccinia</name>
    <dbReference type="NCBI Taxonomy" id="10245"/>
    <lineage>
        <taxon>Viruses</taxon>
        <taxon>Varidnaviria</taxon>
        <taxon>Bamfordvirae</taxon>
        <taxon>Nucleocytoviricota</taxon>
        <taxon>Pokkesviricetes</taxon>
        <taxon>Chitovirales</taxon>
        <taxon>Poxviridae</taxon>
        <taxon>Chordopoxvirinae</taxon>
        <taxon>Orthopoxvirus</taxon>
    </lineage>
</organism>
<evidence type="ECO:0000313" key="3">
    <source>
        <dbReference type="Proteomes" id="UP000167479"/>
    </source>
</evidence>
<gene>
    <name evidence="1" type="ORF">VAC_DPP10_004</name>
    <name evidence="2" type="ORF">VAC_DPP10_238</name>
</gene>
<sequence length="79" mass="9255">MLPHTSDTTSTFRLKTVFDLVFENRNIIYKADVVNDIIHHRLKVPMILQDVRILSLRRLLRKKDTSLLLIKGRVIRGTT</sequence>
<dbReference type="EMBL" id="JN654977">
    <property type="protein sequence ID" value="AEY72803.1"/>
    <property type="molecule type" value="Genomic_DNA"/>
</dbReference>